<name>F9WFJ9_TRYCI</name>
<evidence type="ECO:0000256" key="2">
    <source>
        <dbReference type="ARBA" id="ARBA00022729"/>
    </source>
</evidence>
<dbReference type="Proteomes" id="UP000000702">
    <property type="component" value="Unassembled WGS sequence"/>
</dbReference>
<keyword evidence="3" id="KW-0256">Endoplasmic reticulum</keyword>
<dbReference type="GO" id="GO:0030970">
    <property type="term" value="P:retrograde protein transport, ER to cytosol"/>
    <property type="evidence" value="ECO:0007669"/>
    <property type="project" value="TreeGrafter"/>
</dbReference>
<dbReference type="GO" id="GO:0030968">
    <property type="term" value="P:endoplasmic reticulum unfolded protein response"/>
    <property type="evidence" value="ECO:0007669"/>
    <property type="project" value="InterPro"/>
</dbReference>
<evidence type="ECO:0000313" key="8">
    <source>
        <dbReference type="Proteomes" id="UP000000702"/>
    </source>
</evidence>
<keyword evidence="5" id="KW-0472">Membrane</keyword>
<dbReference type="GO" id="GO:0005788">
    <property type="term" value="C:endoplasmic reticulum lumen"/>
    <property type="evidence" value="ECO:0007669"/>
    <property type="project" value="TreeGrafter"/>
</dbReference>
<organism evidence="7 8">
    <name type="scientific">Trypanosoma congolense (strain IL3000)</name>
    <dbReference type="NCBI Taxonomy" id="1068625"/>
    <lineage>
        <taxon>Eukaryota</taxon>
        <taxon>Discoba</taxon>
        <taxon>Euglenozoa</taxon>
        <taxon>Kinetoplastea</taxon>
        <taxon>Metakinetoplastina</taxon>
        <taxon>Trypanosomatida</taxon>
        <taxon>Trypanosomatidae</taxon>
        <taxon>Trypanosoma</taxon>
        <taxon>Nannomonas</taxon>
    </lineage>
</organism>
<comment type="subcellular location">
    <subcellularLocation>
        <location evidence="1">Endoplasmic reticulum</location>
    </subcellularLocation>
</comment>
<dbReference type="OMA" id="TMCDLTN"/>
<dbReference type="Gene3D" id="2.70.130.10">
    <property type="entry name" value="Mannose-6-phosphate receptor binding domain"/>
    <property type="match status" value="1"/>
</dbReference>
<gene>
    <name evidence="7" type="ORF">TCIL3000_0_10380</name>
</gene>
<keyword evidence="2" id="KW-0732">Signal</keyword>
<evidence type="ECO:0000313" key="7">
    <source>
        <dbReference type="EMBL" id="CCD16075.1"/>
    </source>
</evidence>
<comment type="caution">
    <text evidence="7">The sequence shown here is derived from an EMBL/GenBank/DDBJ whole genome shotgun (WGS) entry which is preliminary data.</text>
</comment>
<evidence type="ECO:0000256" key="5">
    <source>
        <dbReference type="SAM" id="Phobius"/>
    </source>
</evidence>
<sequence>MFSGVMSPLLGLLIISVFLLRFLRNRKGLIATSGRNIFFFIPLALRGGSLGMHVTPTGQNPLLLTAILCLLHHTQCAADVVEAQKYSVVFSRESAPTGLNEENYYTMRLSNGSSYTCVLPSVTYDPSRGNKEDAVQHVPLSLEDLSEVGRALDGKCYTMEESWWTYRLCWGSKMEQYHLPLAVKMGKKVLADTSKTSYYLLGVAPPSDVLDLRYGVDAKGLWYLYTVYSDGMTCDLTQLPRTTEVRLYCLDEDRDKGLTMRVRETEVCHYVVTLIAKDACVLRLKERVQNYGVISCHMADAMHTVG</sequence>
<evidence type="ECO:0000259" key="6">
    <source>
        <dbReference type="PROSITE" id="PS51914"/>
    </source>
</evidence>
<evidence type="ECO:0000256" key="4">
    <source>
        <dbReference type="ARBA" id="ARBA00023157"/>
    </source>
</evidence>
<accession>F9WFJ9</accession>
<feature type="domain" description="MRH" evidence="6">
    <location>
        <begin position="143"/>
        <end position="282"/>
    </location>
</feature>
<evidence type="ECO:0000256" key="3">
    <source>
        <dbReference type="ARBA" id="ARBA00022824"/>
    </source>
</evidence>
<dbReference type="PANTHER" id="PTHR15414:SF0">
    <property type="entry name" value="ENDOPLASMIC RETICULUM LECTIN 1"/>
    <property type="match status" value="1"/>
</dbReference>
<dbReference type="PANTHER" id="PTHR15414">
    <property type="entry name" value="OS-9-RELATED"/>
    <property type="match status" value="1"/>
</dbReference>
<dbReference type="AlphaFoldDB" id="F9WFJ9"/>
<keyword evidence="8" id="KW-1185">Reference proteome</keyword>
<keyword evidence="5" id="KW-0812">Transmembrane</keyword>
<keyword evidence="5" id="KW-1133">Transmembrane helix</keyword>
<dbReference type="PROSITE" id="PS51914">
    <property type="entry name" value="MRH"/>
    <property type="match status" value="1"/>
</dbReference>
<dbReference type="EMBL" id="CAEQ01002155">
    <property type="protein sequence ID" value="CCD16075.1"/>
    <property type="molecule type" value="Genomic_DNA"/>
</dbReference>
<dbReference type="InterPro" id="IPR012913">
    <property type="entry name" value="OS9-like_dom"/>
</dbReference>
<dbReference type="InterPro" id="IPR045149">
    <property type="entry name" value="OS-9-like"/>
</dbReference>
<evidence type="ECO:0000256" key="1">
    <source>
        <dbReference type="ARBA" id="ARBA00004240"/>
    </source>
</evidence>
<dbReference type="VEuPathDB" id="TriTrypDB:TcIL3000_0_10380"/>
<reference evidence="8" key="1">
    <citation type="submission" date="2011-07" db="EMBL/GenBank/DDBJ databases">
        <title>Divergent evolution of antigenic variation in African trypanosomes.</title>
        <authorList>
            <person name="Jackson A.P."/>
            <person name="Berry A."/>
            <person name="Allison H.C."/>
            <person name="Burton P."/>
            <person name="Anderson J."/>
            <person name="Aslett M."/>
            <person name="Brown R."/>
            <person name="Corton N."/>
            <person name="Harris D."/>
            <person name="Hauser H."/>
            <person name="Gamble J."/>
            <person name="Gilderthorp R."/>
            <person name="McQuillan J."/>
            <person name="Quail M.A."/>
            <person name="Sanders M."/>
            <person name="Van Tonder A."/>
            <person name="Ginger M.L."/>
            <person name="Donelson J.E."/>
            <person name="Field M.C."/>
            <person name="Barry J.D."/>
            <person name="Berriman M."/>
            <person name="Hertz-Fowler C."/>
        </authorList>
    </citation>
    <scope>NUCLEOTIDE SEQUENCE [LARGE SCALE GENOMIC DNA]</scope>
    <source>
        <strain evidence="8">IL3000</strain>
    </source>
</reference>
<keyword evidence="4" id="KW-1015">Disulfide bond</keyword>
<dbReference type="InterPro" id="IPR009011">
    <property type="entry name" value="Man6P_isomerase_rcpt-bd_dom_sf"/>
</dbReference>
<feature type="transmembrane region" description="Helical" evidence="5">
    <location>
        <begin position="6"/>
        <end position="23"/>
    </location>
</feature>
<dbReference type="Pfam" id="PF07915">
    <property type="entry name" value="PRKCSH"/>
    <property type="match status" value="1"/>
</dbReference>
<reference evidence="7 8" key="2">
    <citation type="journal article" date="2012" name="Proc. Natl. Acad. Sci. U.S.A.">
        <title>Antigenic diversity is generated by distinct evolutionary mechanisms in African trypanosome species.</title>
        <authorList>
            <person name="Jackson A.P."/>
            <person name="Berry A."/>
            <person name="Aslett M."/>
            <person name="Allison H.C."/>
            <person name="Burton P."/>
            <person name="Vavrova-Anderson J."/>
            <person name="Brown R."/>
            <person name="Browne H."/>
            <person name="Corton N."/>
            <person name="Hauser H."/>
            <person name="Gamble J."/>
            <person name="Gilderthorp R."/>
            <person name="Marcello L."/>
            <person name="McQuillan J."/>
            <person name="Otto T.D."/>
            <person name="Quail M.A."/>
            <person name="Sanders M.J."/>
            <person name="van Tonder A."/>
            <person name="Ginger M.L."/>
            <person name="Field M.C."/>
            <person name="Barry J.D."/>
            <person name="Hertz-Fowler C."/>
            <person name="Berriman M."/>
        </authorList>
    </citation>
    <scope>NUCLEOTIDE SEQUENCE [LARGE SCALE GENOMIC DNA]</scope>
    <source>
        <strain evidence="7 8">IL3000</strain>
    </source>
</reference>
<dbReference type="InterPro" id="IPR044865">
    <property type="entry name" value="MRH_dom"/>
</dbReference>
<proteinExistence type="predicted"/>
<protein>
    <submittedName>
        <fullName evidence="7">WGS project CAEQ00000000 data, annotated contig 396</fullName>
    </submittedName>
</protein>